<feature type="compositionally biased region" description="Acidic residues" evidence="1">
    <location>
        <begin position="77"/>
        <end position="90"/>
    </location>
</feature>
<protein>
    <submittedName>
        <fullName evidence="2">Uncharacterized protein</fullName>
    </submittedName>
</protein>
<evidence type="ECO:0000313" key="3">
    <source>
        <dbReference type="Proteomes" id="UP001530377"/>
    </source>
</evidence>
<comment type="caution">
    <text evidence="2">The sequence shown here is derived from an EMBL/GenBank/DDBJ whole genome shotgun (WGS) entry which is preliminary data.</text>
</comment>
<accession>A0ABD3RSA8</accession>
<dbReference type="EMBL" id="JALLPB020000323">
    <property type="protein sequence ID" value="KAL3810510.1"/>
    <property type="molecule type" value="Genomic_DNA"/>
</dbReference>
<keyword evidence="3" id="KW-1185">Reference proteome</keyword>
<gene>
    <name evidence="2" type="ORF">ACHAXA_005652</name>
</gene>
<sequence>MRAAVFEERDDRSKHWILLLSASTLLLRTSSFPVIGFSTSSRRRHCGLGENEVGFRLPRATAVTSSTLLAVGRSSSDDDDDDDDDDEDETTTILPYRNRSLAWTLRYRRLNPYERARSRVISFGHRSKDDWDDAVSSGQLGQYVPSHPDEMYAIEWVSWDEWLGLMRTYDETRYMATNVLGLKCLGEYTSFVECDAKRAEGLRIPARPDIYYEDEWIDEQSFFEKS</sequence>
<reference evidence="2 3" key="1">
    <citation type="submission" date="2024-10" db="EMBL/GenBank/DDBJ databases">
        <title>Updated reference genomes for cyclostephanoid diatoms.</title>
        <authorList>
            <person name="Roberts W.R."/>
            <person name="Alverson A.J."/>
        </authorList>
    </citation>
    <scope>NUCLEOTIDE SEQUENCE [LARGE SCALE GENOMIC DNA]</scope>
    <source>
        <strain evidence="2 3">AJA228-03</strain>
    </source>
</reference>
<dbReference type="AlphaFoldDB" id="A0ABD3RSA8"/>
<evidence type="ECO:0000313" key="2">
    <source>
        <dbReference type="EMBL" id="KAL3810510.1"/>
    </source>
</evidence>
<dbReference type="Proteomes" id="UP001530377">
    <property type="component" value="Unassembled WGS sequence"/>
</dbReference>
<organism evidence="2 3">
    <name type="scientific">Cyclostephanos tholiformis</name>
    <dbReference type="NCBI Taxonomy" id="382380"/>
    <lineage>
        <taxon>Eukaryota</taxon>
        <taxon>Sar</taxon>
        <taxon>Stramenopiles</taxon>
        <taxon>Ochrophyta</taxon>
        <taxon>Bacillariophyta</taxon>
        <taxon>Coscinodiscophyceae</taxon>
        <taxon>Thalassiosirophycidae</taxon>
        <taxon>Stephanodiscales</taxon>
        <taxon>Stephanodiscaceae</taxon>
        <taxon>Cyclostephanos</taxon>
    </lineage>
</organism>
<feature type="region of interest" description="Disordered" evidence="1">
    <location>
        <begin position="71"/>
        <end position="91"/>
    </location>
</feature>
<name>A0ABD3RSA8_9STRA</name>
<evidence type="ECO:0000256" key="1">
    <source>
        <dbReference type="SAM" id="MobiDB-lite"/>
    </source>
</evidence>
<proteinExistence type="predicted"/>